<dbReference type="EMBL" id="JAMSHJ010000004">
    <property type="protein sequence ID" value="KAI5422282.1"/>
    <property type="molecule type" value="Genomic_DNA"/>
</dbReference>
<dbReference type="AlphaFoldDB" id="A0A9D4XKR6"/>
<evidence type="ECO:0000313" key="2">
    <source>
        <dbReference type="Proteomes" id="UP001058974"/>
    </source>
</evidence>
<evidence type="ECO:0000313" key="1">
    <source>
        <dbReference type="EMBL" id="KAI5422282.1"/>
    </source>
</evidence>
<comment type="caution">
    <text evidence="1">The sequence shown here is derived from an EMBL/GenBank/DDBJ whole genome shotgun (WGS) entry which is preliminary data.</text>
</comment>
<proteinExistence type="predicted"/>
<keyword evidence="2" id="KW-1185">Reference proteome</keyword>
<protein>
    <submittedName>
        <fullName evidence="1">Uncharacterized protein</fullName>
    </submittedName>
</protein>
<dbReference type="Gramene" id="Psat04G0566100-T1">
    <property type="protein sequence ID" value="KAI5422282.1"/>
    <property type="gene ID" value="KIW84_045661"/>
</dbReference>
<dbReference type="Proteomes" id="UP001058974">
    <property type="component" value="Chromosome 4"/>
</dbReference>
<accession>A0A9D4XKR6</accession>
<gene>
    <name evidence="1" type="ORF">KIW84_045661</name>
</gene>
<organism evidence="1 2">
    <name type="scientific">Pisum sativum</name>
    <name type="common">Garden pea</name>
    <name type="synonym">Lathyrus oleraceus</name>
    <dbReference type="NCBI Taxonomy" id="3888"/>
    <lineage>
        <taxon>Eukaryota</taxon>
        <taxon>Viridiplantae</taxon>
        <taxon>Streptophyta</taxon>
        <taxon>Embryophyta</taxon>
        <taxon>Tracheophyta</taxon>
        <taxon>Spermatophyta</taxon>
        <taxon>Magnoliopsida</taxon>
        <taxon>eudicotyledons</taxon>
        <taxon>Gunneridae</taxon>
        <taxon>Pentapetalae</taxon>
        <taxon>rosids</taxon>
        <taxon>fabids</taxon>
        <taxon>Fabales</taxon>
        <taxon>Fabaceae</taxon>
        <taxon>Papilionoideae</taxon>
        <taxon>50 kb inversion clade</taxon>
        <taxon>NPAAA clade</taxon>
        <taxon>Hologalegina</taxon>
        <taxon>IRL clade</taxon>
        <taxon>Fabeae</taxon>
        <taxon>Lathyrus</taxon>
    </lineage>
</organism>
<name>A0A9D4XKR6_PEA</name>
<reference evidence="1 2" key="1">
    <citation type="journal article" date="2022" name="Nat. Genet.">
        <title>Improved pea reference genome and pan-genome highlight genomic features and evolutionary characteristics.</title>
        <authorList>
            <person name="Yang T."/>
            <person name="Liu R."/>
            <person name="Luo Y."/>
            <person name="Hu S."/>
            <person name="Wang D."/>
            <person name="Wang C."/>
            <person name="Pandey M.K."/>
            <person name="Ge S."/>
            <person name="Xu Q."/>
            <person name="Li N."/>
            <person name="Li G."/>
            <person name="Huang Y."/>
            <person name="Saxena R.K."/>
            <person name="Ji Y."/>
            <person name="Li M."/>
            <person name="Yan X."/>
            <person name="He Y."/>
            <person name="Liu Y."/>
            <person name="Wang X."/>
            <person name="Xiang C."/>
            <person name="Varshney R.K."/>
            <person name="Ding H."/>
            <person name="Gao S."/>
            <person name="Zong X."/>
        </authorList>
    </citation>
    <scope>NUCLEOTIDE SEQUENCE [LARGE SCALE GENOMIC DNA]</scope>
    <source>
        <strain evidence="1 2">cv. Zhongwan 6</strain>
    </source>
</reference>
<sequence length="134" mass="15158">MGYSSVFVEGLRKDTLIIRASTHNSRPVTEGDNRHDVYTMFFAKQRQFSFTCGLRPLNNDVDVLQFAKDVTRYELVDLYVEHTIDDLEVLDESELGHGDGGPNANDNDDVQCTSLRSCNINIGDVQEELMEVII</sequence>